<reference evidence="1" key="2">
    <citation type="submission" date="2023-04" db="EMBL/GenBank/DDBJ databases">
        <authorList>
            <person name="Bruccoleri R.E."/>
            <person name="Oakeley E.J."/>
            <person name="Faust A.-M."/>
            <person name="Dessus-Babus S."/>
            <person name="Altorfer M."/>
            <person name="Burckhardt D."/>
            <person name="Oertli M."/>
            <person name="Naumann U."/>
            <person name="Petersen F."/>
            <person name="Wong J."/>
        </authorList>
    </citation>
    <scope>NUCLEOTIDE SEQUENCE</scope>
    <source>
        <strain evidence="1">GSM-AAB239-AS_SAM_17_03QT</strain>
        <tissue evidence="1">Leaf</tissue>
    </source>
</reference>
<organism evidence="1 2">
    <name type="scientific">Iris pallida</name>
    <name type="common">Sweet iris</name>
    <dbReference type="NCBI Taxonomy" id="29817"/>
    <lineage>
        <taxon>Eukaryota</taxon>
        <taxon>Viridiplantae</taxon>
        <taxon>Streptophyta</taxon>
        <taxon>Embryophyta</taxon>
        <taxon>Tracheophyta</taxon>
        <taxon>Spermatophyta</taxon>
        <taxon>Magnoliopsida</taxon>
        <taxon>Liliopsida</taxon>
        <taxon>Asparagales</taxon>
        <taxon>Iridaceae</taxon>
        <taxon>Iridoideae</taxon>
        <taxon>Irideae</taxon>
        <taxon>Iris</taxon>
    </lineage>
</organism>
<evidence type="ECO:0000313" key="2">
    <source>
        <dbReference type="Proteomes" id="UP001140949"/>
    </source>
</evidence>
<sequence>MALMVETVALRRCWLSARGRMRAVTLKRHGGSGRSTREGGELGRRLALWRGGSPTGNHHCGGVRPTRGAHEELNTDGRSRQRSWNSAEGVVGRAKVVRRRVGGPEIEVRDFWFGDDTGVCGGCSVGVNHGGDACGWCDEPVFNL</sequence>
<accession>A0AAX6E7P6</accession>
<gene>
    <name evidence="1" type="ORF">M6B38_204775</name>
</gene>
<dbReference type="AlphaFoldDB" id="A0AAX6E7P6"/>
<dbReference type="EMBL" id="JANAVB010039213">
    <property type="protein sequence ID" value="KAJ6800096.1"/>
    <property type="molecule type" value="Genomic_DNA"/>
</dbReference>
<evidence type="ECO:0000313" key="1">
    <source>
        <dbReference type="EMBL" id="KAJ6800096.1"/>
    </source>
</evidence>
<name>A0AAX6E7P6_IRIPA</name>
<keyword evidence="2" id="KW-1185">Reference proteome</keyword>
<dbReference type="Proteomes" id="UP001140949">
    <property type="component" value="Unassembled WGS sequence"/>
</dbReference>
<reference evidence="1" key="1">
    <citation type="journal article" date="2023" name="GigaByte">
        <title>Genome assembly of the bearded iris, Iris pallida Lam.</title>
        <authorList>
            <person name="Bruccoleri R.E."/>
            <person name="Oakeley E.J."/>
            <person name="Faust A.M.E."/>
            <person name="Altorfer M."/>
            <person name="Dessus-Babus S."/>
            <person name="Burckhardt D."/>
            <person name="Oertli M."/>
            <person name="Naumann U."/>
            <person name="Petersen F."/>
            <person name="Wong J."/>
        </authorList>
    </citation>
    <scope>NUCLEOTIDE SEQUENCE</scope>
    <source>
        <strain evidence="1">GSM-AAB239-AS_SAM_17_03QT</strain>
    </source>
</reference>
<protein>
    <submittedName>
        <fullName evidence="1">Vegetative cell wall protein gp1-like</fullName>
    </submittedName>
</protein>
<proteinExistence type="predicted"/>
<comment type="caution">
    <text evidence="1">The sequence shown here is derived from an EMBL/GenBank/DDBJ whole genome shotgun (WGS) entry which is preliminary data.</text>
</comment>